<dbReference type="EMBL" id="JBHTIW010000006">
    <property type="protein sequence ID" value="MFD0920234.1"/>
    <property type="molecule type" value="Genomic_DNA"/>
</dbReference>
<dbReference type="InterPro" id="IPR039538">
    <property type="entry name" value="BetI_C"/>
</dbReference>
<feature type="compositionally biased region" description="Low complexity" evidence="6">
    <location>
        <begin position="77"/>
        <end position="90"/>
    </location>
</feature>
<dbReference type="InterPro" id="IPR010982">
    <property type="entry name" value="Lambda_DNA-bd_dom_sf"/>
</dbReference>
<feature type="domain" description="HTH cro/C1-type" evidence="7">
    <location>
        <begin position="22"/>
        <end position="66"/>
    </location>
</feature>
<evidence type="ECO:0000256" key="6">
    <source>
        <dbReference type="SAM" id="MobiDB-lite"/>
    </source>
</evidence>
<evidence type="ECO:0000256" key="3">
    <source>
        <dbReference type="ARBA" id="ARBA00023125"/>
    </source>
</evidence>
<sequence>MQDTTAALRQRVRDVLRRYPDSQRAFAERIGLDPTKLSKSLTGTRRFTPGELTRIAEVSGVTVNWLINGRDDAETVAAAPRRSARSGPEPGDSREAGRYQQILDAAWKLIAERGYHSVRISDVAQACGTSAATIHYYFPGRDDLLTETLRYSVRLAFDRQVAELHSISDAHERLLRLVELQLPTPGLLRSEWSIWLQVWNESALNPDLQVLHSDSYTRWHETIARTIRQGQQQGVFTDTDAEELTVTLTALVDGLGIQVLTGRPGRSVERMRRVLRDFVEREIVRH</sequence>
<dbReference type="PROSITE" id="PS50943">
    <property type="entry name" value="HTH_CROC1"/>
    <property type="match status" value="1"/>
</dbReference>
<feature type="DNA-binding region" description="H-T-H motif" evidence="5">
    <location>
        <begin position="119"/>
        <end position="138"/>
    </location>
</feature>
<protein>
    <submittedName>
        <fullName evidence="9">TetR family transcriptional regulator C-terminal domain-containing protein</fullName>
    </submittedName>
</protein>
<dbReference type="InterPro" id="IPR001647">
    <property type="entry name" value="HTH_TetR"/>
</dbReference>
<proteinExistence type="predicted"/>
<dbReference type="Pfam" id="PF00440">
    <property type="entry name" value="TetR_N"/>
    <property type="match status" value="1"/>
</dbReference>
<evidence type="ECO:0000259" key="8">
    <source>
        <dbReference type="PROSITE" id="PS50977"/>
    </source>
</evidence>
<evidence type="ECO:0000256" key="4">
    <source>
        <dbReference type="ARBA" id="ARBA00023163"/>
    </source>
</evidence>
<evidence type="ECO:0000259" key="7">
    <source>
        <dbReference type="PROSITE" id="PS50943"/>
    </source>
</evidence>
<keyword evidence="10" id="KW-1185">Reference proteome</keyword>
<dbReference type="Gene3D" id="1.10.357.10">
    <property type="entry name" value="Tetracycline Repressor, domain 2"/>
    <property type="match status" value="1"/>
</dbReference>
<keyword evidence="2" id="KW-0805">Transcription regulation</keyword>
<dbReference type="PANTHER" id="PTHR30055">
    <property type="entry name" value="HTH-TYPE TRANSCRIPTIONAL REGULATOR RUTR"/>
    <property type="match status" value="1"/>
</dbReference>
<dbReference type="Gene3D" id="1.10.260.40">
    <property type="entry name" value="lambda repressor-like DNA-binding domains"/>
    <property type="match status" value="1"/>
</dbReference>
<comment type="caution">
    <text evidence="9">The sequence shown here is derived from an EMBL/GenBank/DDBJ whole genome shotgun (WGS) entry which is preliminary data.</text>
</comment>
<keyword evidence="4" id="KW-0804">Transcription</keyword>
<feature type="region of interest" description="Disordered" evidence="6">
    <location>
        <begin position="76"/>
        <end position="96"/>
    </location>
</feature>
<dbReference type="Proteomes" id="UP001597018">
    <property type="component" value="Unassembled WGS sequence"/>
</dbReference>
<organism evidence="9 10">
    <name type="scientific">Saccharopolyspora rosea</name>
    <dbReference type="NCBI Taxonomy" id="524884"/>
    <lineage>
        <taxon>Bacteria</taxon>
        <taxon>Bacillati</taxon>
        <taxon>Actinomycetota</taxon>
        <taxon>Actinomycetes</taxon>
        <taxon>Pseudonocardiales</taxon>
        <taxon>Pseudonocardiaceae</taxon>
        <taxon>Saccharopolyspora</taxon>
    </lineage>
</organism>
<dbReference type="InterPro" id="IPR001387">
    <property type="entry name" value="Cro/C1-type_HTH"/>
</dbReference>
<name>A0ABW3FTU2_9PSEU</name>
<dbReference type="RefSeq" id="WP_263247910.1">
    <property type="nucleotide sequence ID" value="NZ_BAABLT010000017.1"/>
</dbReference>
<dbReference type="InterPro" id="IPR036271">
    <property type="entry name" value="Tet_transcr_reg_TetR-rel_C_sf"/>
</dbReference>
<evidence type="ECO:0000256" key="5">
    <source>
        <dbReference type="PROSITE-ProRule" id="PRU00335"/>
    </source>
</evidence>
<dbReference type="PRINTS" id="PR00455">
    <property type="entry name" value="HTHTETR"/>
</dbReference>
<reference evidence="10" key="1">
    <citation type="journal article" date="2019" name="Int. J. Syst. Evol. Microbiol.">
        <title>The Global Catalogue of Microorganisms (GCM) 10K type strain sequencing project: providing services to taxonomists for standard genome sequencing and annotation.</title>
        <authorList>
            <consortium name="The Broad Institute Genomics Platform"/>
            <consortium name="The Broad Institute Genome Sequencing Center for Infectious Disease"/>
            <person name="Wu L."/>
            <person name="Ma J."/>
        </authorList>
    </citation>
    <scope>NUCLEOTIDE SEQUENCE [LARGE SCALE GENOMIC DNA]</scope>
    <source>
        <strain evidence="10">CCUG 56401</strain>
    </source>
</reference>
<dbReference type="PROSITE" id="PS50977">
    <property type="entry name" value="HTH_TETR_2"/>
    <property type="match status" value="1"/>
</dbReference>
<evidence type="ECO:0000256" key="1">
    <source>
        <dbReference type="ARBA" id="ARBA00022491"/>
    </source>
</evidence>
<dbReference type="InterPro" id="IPR009057">
    <property type="entry name" value="Homeodomain-like_sf"/>
</dbReference>
<dbReference type="CDD" id="cd00093">
    <property type="entry name" value="HTH_XRE"/>
    <property type="match status" value="1"/>
</dbReference>
<evidence type="ECO:0000256" key="2">
    <source>
        <dbReference type="ARBA" id="ARBA00023015"/>
    </source>
</evidence>
<feature type="domain" description="HTH tetR-type" evidence="8">
    <location>
        <begin position="96"/>
        <end position="156"/>
    </location>
</feature>
<dbReference type="InterPro" id="IPR050109">
    <property type="entry name" value="HTH-type_TetR-like_transc_reg"/>
</dbReference>
<dbReference type="SUPFAM" id="SSF47413">
    <property type="entry name" value="lambda repressor-like DNA-binding domains"/>
    <property type="match status" value="1"/>
</dbReference>
<dbReference type="SUPFAM" id="SSF48498">
    <property type="entry name" value="Tetracyclin repressor-like, C-terminal domain"/>
    <property type="match status" value="1"/>
</dbReference>
<evidence type="ECO:0000313" key="9">
    <source>
        <dbReference type="EMBL" id="MFD0920234.1"/>
    </source>
</evidence>
<dbReference type="SMART" id="SM00530">
    <property type="entry name" value="HTH_XRE"/>
    <property type="match status" value="2"/>
</dbReference>
<gene>
    <name evidence="9" type="ORF">ACFQ16_10835</name>
</gene>
<dbReference type="PANTHER" id="PTHR30055:SF238">
    <property type="entry name" value="MYCOFACTOCIN BIOSYNTHESIS TRANSCRIPTIONAL REGULATOR MFTR-RELATED"/>
    <property type="match status" value="1"/>
</dbReference>
<evidence type="ECO:0000313" key="10">
    <source>
        <dbReference type="Proteomes" id="UP001597018"/>
    </source>
</evidence>
<dbReference type="Pfam" id="PF13977">
    <property type="entry name" value="TetR_C_6"/>
    <property type="match status" value="1"/>
</dbReference>
<accession>A0ABW3FTU2</accession>
<keyword evidence="3 5" id="KW-0238">DNA-binding</keyword>
<keyword evidence="1" id="KW-0678">Repressor</keyword>
<dbReference type="SUPFAM" id="SSF46689">
    <property type="entry name" value="Homeodomain-like"/>
    <property type="match status" value="1"/>
</dbReference>